<dbReference type="AlphaFoldDB" id="A0A1F6G942"/>
<evidence type="ECO:0000313" key="3">
    <source>
        <dbReference type="Proteomes" id="UP000178449"/>
    </source>
</evidence>
<evidence type="ECO:0008006" key="4">
    <source>
        <dbReference type="Google" id="ProtNLM"/>
    </source>
</evidence>
<organism evidence="2 3">
    <name type="scientific">Candidatus Lambdaproteobacteria bacterium RIFOXYD2_FULL_50_16</name>
    <dbReference type="NCBI Taxonomy" id="1817772"/>
    <lineage>
        <taxon>Bacteria</taxon>
        <taxon>Pseudomonadati</taxon>
        <taxon>Pseudomonadota</taxon>
        <taxon>Candidatus Lambdaproteobacteria</taxon>
    </lineage>
</organism>
<protein>
    <recommendedName>
        <fullName evidence="4">Glycosyl hydrolase-like 10 domain-containing protein</fullName>
    </recommendedName>
</protein>
<evidence type="ECO:0000256" key="1">
    <source>
        <dbReference type="SAM" id="SignalP"/>
    </source>
</evidence>
<name>A0A1F6G942_9PROT</name>
<dbReference type="Proteomes" id="UP000178449">
    <property type="component" value="Unassembled WGS sequence"/>
</dbReference>
<dbReference type="Gene3D" id="3.20.20.80">
    <property type="entry name" value="Glycosidases"/>
    <property type="match status" value="1"/>
</dbReference>
<dbReference type="STRING" id="1817772.A2527_05500"/>
<keyword evidence="1" id="KW-0732">Signal</keyword>
<comment type="caution">
    <text evidence="2">The sequence shown here is derived from an EMBL/GenBank/DDBJ whole genome shotgun (WGS) entry which is preliminary data.</text>
</comment>
<evidence type="ECO:0000313" key="2">
    <source>
        <dbReference type="EMBL" id="OGG94640.1"/>
    </source>
</evidence>
<feature type="signal peptide" evidence="1">
    <location>
        <begin position="1"/>
        <end position="23"/>
    </location>
</feature>
<gene>
    <name evidence="2" type="ORF">A2527_05500</name>
</gene>
<proteinExistence type="predicted"/>
<feature type="chain" id="PRO_5009524544" description="Glycosyl hydrolase-like 10 domain-containing protein" evidence="1">
    <location>
        <begin position="24"/>
        <end position="461"/>
    </location>
</feature>
<accession>A0A1F6G942</accession>
<reference evidence="2 3" key="1">
    <citation type="journal article" date="2016" name="Nat. Commun.">
        <title>Thousands of microbial genomes shed light on interconnected biogeochemical processes in an aquifer system.</title>
        <authorList>
            <person name="Anantharaman K."/>
            <person name="Brown C.T."/>
            <person name="Hug L.A."/>
            <person name="Sharon I."/>
            <person name="Castelle C.J."/>
            <person name="Probst A.J."/>
            <person name="Thomas B.C."/>
            <person name="Singh A."/>
            <person name="Wilkins M.J."/>
            <person name="Karaoz U."/>
            <person name="Brodie E.L."/>
            <person name="Williams K.H."/>
            <person name="Hubbard S.S."/>
            <person name="Banfield J.F."/>
        </authorList>
    </citation>
    <scope>NUCLEOTIDE SEQUENCE [LARGE SCALE GENOMIC DNA]</scope>
</reference>
<dbReference type="EMBL" id="MFNE01000036">
    <property type="protein sequence ID" value="OGG94640.1"/>
    <property type="molecule type" value="Genomic_DNA"/>
</dbReference>
<sequence length="461" mass="53402">MKSFKRCLALVLFMGFLGSQLFAQAPAGQPQQQDTGTFIEDKLFKIVADAYDRRDEQEFLRLHDFFLTSFPNSQKRAQLDAFRNKFFYSEALDIFKLGGALVEVTNPPAKTWEELSEFFKQLKQKGMKRVQVQVYQSLGKPVYLFVKPNSPQGYFFKNPNGAVVEDILDKMADLVHDNEMQLYASLPIKNQLFLDRLPFLMIDSSYNPTTHDLKLNGKLDLLHPEAGDLLFNLVEALSKTKVDGVIIEDDFTLNPTEGFSPNAIRRFKLDTGIELDLNNLLVAYQAKGDWGVAGKEEWEVFLKWRSHQIKQLLFELVDRSKKLRKEFLVGAEVTPEMLGSDPLVSRRWYSTSFDLLWDLDVDFYILKWRKQGSIGESSAETYLSALTRLRQKFDQTKNIYLKIPLSEETQNVIKLNDYINLHLGWMEDQKGLMHAIGPIDRQREFDFLQHRVVEKLQVETK</sequence>